<feature type="repeat" description="WD" evidence="3">
    <location>
        <begin position="366"/>
        <end position="406"/>
    </location>
</feature>
<gene>
    <name evidence="4" type="ORF">PCC6912_50210</name>
</gene>
<dbReference type="InterPro" id="IPR019775">
    <property type="entry name" value="WD40_repeat_CS"/>
</dbReference>
<dbReference type="InterPro" id="IPR015943">
    <property type="entry name" value="WD40/YVTN_repeat-like_dom_sf"/>
</dbReference>
<dbReference type="RefSeq" id="WP_016877159.1">
    <property type="nucleotide sequence ID" value="NZ_AJLN01000061.1"/>
</dbReference>
<reference evidence="4 5" key="1">
    <citation type="journal article" date="2019" name="Genome Biol. Evol.">
        <title>Day and night: Metabolic profiles and evolutionary relationships of six axenic non-marine cyanobacteria.</title>
        <authorList>
            <person name="Will S.E."/>
            <person name="Henke P."/>
            <person name="Boedeker C."/>
            <person name="Huang S."/>
            <person name="Brinkmann H."/>
            <person name="Rohde M."/>
            <person name="Jarek M."/>
            <person name="Friedl T."/>
            <person name="Seufert S."/>
            <person name="Schumacher M."/>
            <person name="Overmann J."/>
            <person name="Neumann-Schaal M."/>
            <person name="Petersen J."/>
        </authorList>
    </citation>
    <scope>NUCLEOTIDE SEQUENCE [LARGE SCALE GENOMIC DNA]</scope>
    <source>
        <strain evidence="4 5">PCC 6912</strain>
    </source>
</reference>
<dbReference type="InterPro" id="IPR036322">
    <property type="entry name" value="WD40_repeat_dom_sf"/>
</dbReference>
<dbReference type="PROSITE" id="PS50294">
    <property type="entry name" value="WD_REPEATS_REGION"/>
    <property type="match status" value="3"/>
</dbReference>
<evidence type="ECO:0000313" key="4">
    <source>
        <dbReference type="EMBL" id="RUR74843.1"/>
    </source>
</evidence>
<dbReference type="SUPFAM" id="SSF50978">
    <property type="entry name" value="WD40 repeat-like"/>
    <property type="match status" value="1"/>
</dbReference>
<feature type="repeat" description="WD" evidence="3">
    <location>
        <begin position="192"/>
        <end position="226"/>
    </location>
</feature>
<dbReference type="PANTHER" id="PTHR19879:SF9">
    <property type="entry name" value="TRANSCRIPTION INITIATION FACTOR TFIID SUBUNIT 5"/>
    <property type="match status" value="1"/>
</dbReference>
<dbReference type="Pfam" id="PF00400">
    <property type="entry name" value="WD40"/>
    <property type="match status" value="7"/>
</dbReference>
<accession>A0A3S0ZPS9</accession>
<dbReference type="OrthoDB" id="5197333at2"/>
<dbReference type="PRINTS" id="PR00320">
    <property type="entry name" value="GPROTEINBRPT"/>
</dbReference>
<organism evidence="4 5">
    <name type="scientific">Chlorogloeopsis fritschii PCC 6912</name>
    <dbReference type="NCBI Taxonomy" id="211165"/>
    <lineage>
        <taxon>Bacteria</taxon>
        <taxon>Bacillati</taxon>
        <taxon>Cyanobacteriota</taxon>
        <taxon>Cyanophyceae</taxon>
        <taxon>Nostocales</taxon>
        <taxon>Chlorogloeopsidaceae</taxon>
        <taxon>Chlorogloeopsis</taxon>
    </lineage>
</organism>
<keyword evidence="5" id="KW-1185">Reference proteome</keyword>
<sequence>MTFQAWYFLVSRNYYLDYRTIVAPDFICQAQISNLLARAANGDLTEEGTAICRKIIGSSVGDLTLVFQIVKATKADIEIGDETTILRDPVGREIYLIEGLVFREALDKLAINLQVITSVKSQFRKAYREFLELTEPTIAKSSTAFELNDFIDYKQPLKLKIVEAFQLNQFLSSSVTYENLTLKQSIKTEFPISSIAFSPDGKYLVSRTDEQTIQQWDLENIDNPQTLLPGASSNSLPSTIVFSPDGSFIASGTYLSRRNSVWLWNYSQNKEEKRLHEKARLEPDLKPGTLLTVAFSPDAQLLVGGSKYGSLIIWDMLSYKKITLADNLSEVKTIAFAPDGEILISGEKNGIINIWLPKHRLKCPPLVTDLAPVNSVAFSSDGMLLAIGCDESLEIWDFKNQNHIHSAKHYSEINSVAFSPDSRVIATGSKDGKISIWDLKKERYIFTSSEHEAEVRTVIFNSQKNILASCSQDKTIKLWQY</sequence>
<feature type="repeat" description="WD" evidence="3">
    <location>
        <begin position="448"/>
        <end position="481"/>
    </location>
</feature>
<dbReference type="PROSITE" id="PS50082">
    <property type="entry name" value="WD_REPEATS_2"/>
    <property type="match status" value="6"/>
</dbReference>
<feature type="repeat" description="WD" evidence="3">
    <location>
        <begin position="290"/>
        <end position="324"/>
    </location>
</feature>
<dbReference type="STRING" id="211165.GCA_000317285_01880"/>
<proteinExistence type="predicted"/>
<keyword evidence="2" id="KW-0677">Repeat</keyword>
<dbReference type="SMART" id="SM00320">
    <property type="entry name" value="WD40"/>
    <property type="match status" value="7"/>
</dbReference>
<name>A0A3S0ZPS9_CHLFR</name>
<dbReference type="InterPro" id="IPR001680">
    <property type="entry name" value="WD40_rpt"/>
</dbReference>
<dbReference type="AlphaFoldDB" id="A0A3S0ZPS9"/>
<dbReference type="Gene3D" id="2.130.10.10">
    <property type="entry name" value="YVTN repeat-like/Quinoprotein amine dehydrogenase"/>
    <property type="match status" value="2"/>
</dbReference>
<comment type="caution">
    <text evidence="4">The sequence shown here is derived from an EMBL/GenBank/DDBJ whole genome shotgun (WGS) entry which is preliminary data.</text>
</comment>
<keyword evidence="1 3" id="KW-0853">WD repeat</keyword>
<dbReference type="PANTHER" id="PTHR19879">
    <property type="entry name" value="TRANSCRIPTION INITIATION FACTOR TFIID"/>
    <property type="match status" value="1"/>
</dbReference>
<protein>
    <submittedName>
        <fullName evidence="4">Uncharacterized protein</fullName>
    </submittedName>
</protein>
<dbReference type="CDD" id="cd00200">
    <property type="entry name" value="WD40"/>
    <property type="match status" value="1"/>
</dbReference>
<evidence type="ECO:0000313" key="5">
    <source>
        <dbReference type="Proteomes" id="UP000268857"/>
    </source>
</evidence>
<dbReference type="EMBL" id="RSCJ01000027">
    <property type="protein sequence ID" value="RUR74843.1"/>
    <property type="molecule type" value="Genomic_DNA"/>
</dbReference>
<evidence type="ECO:0000256" key="3">
    <source>
        <dbReference type="PROSITE-ProRule" id="PRU00221"/>
    </source>
</evidence>
<dbReference type="Proteomes" id="UP000268857">
    <property type="component" value="Unassembled WGS sequence"/>
</dbReference>
<dbReference type="InterPro" id="IPR020472">
    <property type="entry name" value="WD40_PAC1"/>
</dbReference>
<evidence type="ECO:0000256" key="2">
    <source>
        <dbReference type="ARBA" id="ARBA00022737"/>
    </source>
</evidence>
<feature type="repeat" description="WD" evidence="3">
    <location>
        <begin position="406"/>
        <end position="447"/>
    </location>
</feature>
<feature type="repeat" description="WD" evidence="3">
    <location>
        <begin position="324"/>
        <end position="355"/>
    </location>
</feature>
<dbReference type="PROSITE" id="PS00678">
    <property type="entry name" value="WD_REPEATS_1"/>
    <property type="match status" value="2"/>
</dbReference>
<evidence type="ECO:0000256" key="1">
    <source>
        <dbReference type="ARBA" id="ARBA00022574"/>
    </source>
</evidence>